<dbReference type="PANTHER" id="PTHR10772:SF58">
    <property type="entry name" value="CO-CHAPERONIN GROES"/>
    <property type="match status" value="1"/>
</dbReference>
<dbReference type="Gene3D" id="2.30.33.40">
    <property type="entry name" value="GroES chaperonin"/>
    <property type="match status" value="1"/>
</dbReference>
<dbReference type="InterPro" id="IPR037124">
    <property type="entry name" value="Chaperonin_GroES_sf"/>
</dbReference>
<dbReference type="SUPFAM" id="SSF50129">
    <property type="entry name" value="GroES-like"/>
    <property type="match status" value="1"/>
</dbReference>
<dbReference type="InterPro" id="IPR011032">
    <property type="entry name" value="GroES-like_sf"/>
</dbReference>
<protein>
    <recommendedName>
        <fullName evidence="3">Co-chaperonin GroES</fullName>
    </recommendedName>
    <alternativeName>
        <fullName evidence="3">10 kDa chaperonin</fullName>
    </alternativeName>
    <alternativeName>
        <fullName evidence="3">Chaperonin-10</fullName>
        <shortName evidence="3">Cpn10</shortName>
    </alternativeName>
</protein>
<keyword evidence="6" id="KW-1185">Reference proteome</keyword>
<keyword evidence="2 3" id="KW-0143">Chaperone</keyword>
<dbReference type="HAMAP" id="MF_00580">
    <property type="entry name" value="CH10"/>
    <property type="match status" value="1"/>
</dbReference>
<dbReference type="EMBL" id="BAABHA010000010">
    <property type="protein sequence ID" value="GAA4385645.1"/>
    <property type="molecule type" value="Genomic_DNA"/>
</dbReference>
<dbReference type="CDD" id="cd00320">
    <property type="entry name" value="cpn10"/>
    <property type="match status" value="1"/>
</dbReference>
<dbReference type="NCBIfam" id="NF001527">
    <property type="entry name" value="PRK00364.1-2"/>
    <property type="match status" value="1"/>
</dbReference>
<gene>
    <name evidence="3 5" type="primary">groES</name>
    <name evidence="3" type="synonym">groS</name>
    <name evidence="5" type="ORF">GCM10023186_29230</name>
</gene>
<evidence type="ECO:0000313" key="5">
    <source>
        <dbReference type="EMBL" id="GAA4385645.1"/>
    </source>
</evidence>
<dbReference type="Pfam" id="PF00166">
    <property type="entry name" value="Cpn10"/>
    <property type="match status" value="1"/>
</dbReference>
<dbReference type="SMART" id="SM00883">
    <property type="entry name" value="Cpn10"/>
    <property type="match status" value="1"/>
</dbReference>
<evidence type="ECO:0000256" key="2">
    <source>
        <dbReference type="ARBA" id="ARBA00023186"/>
    </source>
</evidence>
<dbReference type="RefSeq" id="WP_345225421.1">
    <property type="nucleotide sequence ID" value="NZ_BAABHA010000010.1"/>
</dbReference>
<dbReference type="PRINTS" id="PR00297">
    <property type="entry name" value="CHAPERONIN10"/>
</dbReference>
<sequence>MAISIKPLADRVIIAPAAAEEKTKSGIIIPDTAKEKPQRGEVVAVGAGKTENGTLVQPQVSVGDQVLYGKYAGTEITVDGQDYLIMKESDIFAIL</sequence>
<evidence type="ECO:0000256" key="1">
    <source>
        <dbReference type="ARBA" id="ARBA00006975"/>
    </source>
</evidence>
<comment type="subcellular location">
    <subcellularLocation>
        <location evidence="3">Cytoplasm</location>
    </subcellularLocation>
</comment>
<dbReference type="NCBIfam" id="NF001534">
    <property type="entry name" value="PRK00364.2-5"/>
    <property type="match status" value="1"/>
</dbReference>
<proteinExistence type="inferred from homology"/>
<evidence type="ECO:0000313" key="6">
    <source>
        <dbReference type="Proteomes" id="UP001500454"/>
    </source>
</evidence>
<comment type="function">
    <text evidence="3 4">Together with the chaperonin GroEL, plays an essential role in assisting protein folding. The GroEL-GroES system forms a nano-cage that allows encapsulation of the non-native substrate proteins and provides a physical environment optimized to promote and accelerate protein folding. GroES binds to the apical surface of the GroEL ring, thereby capping the opening of the GroEL channel.</text>
</comment>
<organism evidence="5 6">
    <name type="scientific">Hymenobacter koreensis</name>
    <dbReference type="NCBI Taxonomy" id="1084523"/>
    <lineage>
        <taxon>Bacteria</taxon>
        <taxon>Pseudomonadati</taxon>
        <taxon>Bacteroidota</taxon>
        <taxon>Cytophagia</taxon>
        <taxon>Cytophagales</taxon>
        <taxon>Hymenobacteraceae</taxon>
        <taxon>Hymenobacter</taxon>
    </lineage>
</organism>
<accession>A0ABP8J5U2</accession>
<comment type="caution">
    <text evidence="5">The sequence shown here is derived from an EMBL/GenBank/DDBJ whole genome shotgun (WGS) entry which is preliminary data.</text>
</comment>
<dbReference type="InterPro" id="IPR020818">
    <property type="entry name" value="Chaperonin_GroES"/>
</dbReference>
<evidence type="ECO:0000256" key="3">
    <source>
        <dbReference type="HAMAP-Rule" id="MF_00580"/>
    </source>
</evidence>
<dbReference type="NCBIfam" id="NF001533">
    <property type="entry name" value="PRK00364.2-4"/>
    <property type="match status" value="1"/>
</dbReference>
<dbReference type="Proteomes" id="UP001500454">
    <property type="component" value="Unassembled WGS sequence"/>
</dbReference>
<dbReference type="PANTHER" id="PTHR10772">
    <property type="entry name" value="10 KDA HEAT SHOCK PROTEIN"/>
    <property type="match status" value="1"/>
</dbReference>
<evidence type="ECO:0000256" key="4">
    <source>
        <dbReference type="RuleBase" id="RU000535"/>
    </source>
</evidence>
<dbReference type="NCBIfam" id="NF001531">
    <property type="entry name" value="PRK00364.2-2"/>
    <property type="match status" value="1"/>
</dbReference>
<comment type="similarity">
    <text evidence="1 3 4">Belongs to the GroES chaperonin family.</text>
</comment>
<keyword evidence="3" id="KW-0963">Cytoplasm</keyword>
<comment type="subunit">
    <text evidence="3">Heptamer of 7 subunits arranged in a ring. Interacts with the chaperonin GroEL.</text>
</comment>
<name>A0ABP8J5U2_9BACT</name>
<reference evidence="6" key="1">
    <citation type="journal article" date="2019" name="Int. J. Syst. Evol. Microbiol.">
        <title>The Global Catalogue of Microorganisms (GCM) 10K type strain sequencing project: providing services to taxonomists for standard genome sequencing and annotation.</title>
        <authorList>
            <consortium name="The Broad Institute Genomics Platform"/>
            <consortium name="The Broad Institute Genome Sequencing Center for Infectious Disease"/>
            <person name="Wu L."/>
            <person name="Ma J."/>
        </authorList>
    </citation>
    <scope>NUCLEOTIDE SEQUENCE [LARGE SCALE GENOMIC DNA]</scope>
    <source>
        <strain evidence="6">JCM 17924</strain>
    </source>
</reference>